<evidence type="ECO:0000313" key="2">
    <source>
        <dbReference type="EMBL" id="KAA1067803.1"/>
    </source>
</evidence>
<comment type="caution">
    <text evidence="2">The sequence shown here is derived from an EMBL/GenBank/DDBJ whole genome shotgun (WGS) entry which is preliminary data.</text>
</comment>
<reference evidence="2 3" key="1">
    <citation type="submission" date="2019-05" db="EMBL/GenBank/DDBJ databases">
        <title>Emergence of the Ug99 lineage of the wheat stem rust pathogen through somatic hybridization.</title>
        <authorList>
            <person name="Li F."/>
            <person name="Upadhyaya N.M."/>
            <person name="Sperschneider J."/>
            <person name="Matny O."/>
            <person name="Nguyen-Phuc H."/>
            <person name="Mago R."/>
            <person name="Raley C."/>
            <person name="Miller M.E."/>
            <person name="Silverstein K.A.T."/>
            <person name="Henningsen E."/>
            <person name="Hirsch C.D."/>
            <person name="Visser B."/>
            <person name="Pretorius Z.A."/>
            <person name="Steffenson B.J."/>
            <person name="Schwessinger B."/>
            <person name="Dodds P.N."/>
            <person name="Figueroa M."/>
        </authorList>
    </citation>
    <scope>NUCLEOTIDE SEQUENCE [LARGE SCALE GENOMIC DNA]</scope>
    <source>
        <strain evidence="2">21-0</strain>
    </source>
</reference>
<dbReference type="EMBL" id="VSWC01000184">
    <property type="protein sequence ID" value="KAA1067803.1"/>
    <property type="molecule type" value="Genomic_DNA"/>
</dbReference>
<accession>A0A5B0LVA4</accession>
<keyword evidence="3" id="KW-1185">Reference proteome</keyword>
<gene>
    <name evidence="2" type="ORF">PGT21_017502</name>
</gene>
<evidence type="ECO:0000256" key="1">
    <source>
        <dbReference type="SAM" id="MobiDB-lite"/>
    </source>
</evidence>
<proteinExistence type="predicted"/>
<organism evidence="2 3">
    <name type="scientific">Puccinia graminis f. sp. tritici</name>
    <dbReference type="NCBI Taxonomy" id="56615"/>
    <lineage>
        <taxon>Eukaryota</taxon>
        <taxon>Fungi</taxon>
        <taxon>Dikarya</taxon>
        <taxon>Basidiomycota</taxon>
        <taxon>Pucciniomycotina</taxon>
        <taxon>Pucciniomycetes</taxon>
        <taxon>Pucciniales</taxon>
        <taxon>Pucciniaceae</taxon>
        <taxon>Puccinia</taxon>
    </lineage>
</organism>
<sequence>MVGSTGLKLHEWLILQEPCASAGPRDSVSRMNQPTPGARSYPPSHPERLMLSFMSGHIRSFIKYSGQLSHESILSISFELDE</sequence>
<dbReference type="AlphaFoldDB" id="A0A5B0LVA4"/>
<evidence type="ECO:0000313" key="3">
    <source>
        <dbReference type="Proteomes" id="UP000324748"/>
    </source>
</evidence>
<name>A0A5B0LVA4_PUCGR</name>
<feature type="region of interest" description="Disordered" evidence="1">
    <location>
        <begin position="21"/>
        <end position="45"/>
    </location>
</feature>
<protein>
    <submittedName>
        <fullName evidence="2">Uncharacterized protein</fullName>
    </submittedName>
</protein>
<dbReference type="Proteomes" id="UP000324748">
    <property type="component" value="Unassembled WGS sequence"/>
</dbReference>